<evidence type="ECO:0000313" key="3">
    <source>
        <dbReference type="EMBL" id="KAK3323568.1"/>
    </source>
</evidence>
<feature type="region of interest" description="Disordered" evidence="1">
    <location>
        <begin position="111"/>
        <end position="131"/>
    </location>
</feature>
<keyword evidence="4" id="KW-1185">Reference proteome</keyword>
<proteinExistence type="predicted"/>
<sequence>MAVKDDDVFYPTEDLILSKPRRHYRAQVRVAHWQLRSLLGAEKSNLVYFPTGAHSLNIHQLNTTTHETEIIRRLPFQPRCLVAQNGWVCCGGETGEFTAIRVGDRSTLDDDDLDAPLNLDPDDRLPLDLDPSRPEDSILTTLGRSRSVKTLLARSMKFGRERVNCVTLWFPPTVVPPYEGAYDQPVAVLANNDKSVAIVSLQDQECLEDVAYPDCVNRAVISPDGQLLVAVCDDPYLYIHERVKKPRGNSAFSTSHRTAYEWNLCRKIHLKSQSKDDRSDNKPKALTHYRGSFAICFSSTGLYLAVGTQYGTISIFDVPSIAVLGVDPLITWFNSTRTGADRGAVRDMAFAPGSVDLLAWTEDRSRVGIVDLRSGFSSRQILYLDKEDDYEHHNLTNRSPVDHVFLDYRNERSDPLLSSFANSLDGTPRDARQTRRPDLLESGFHVPLSAEETLVLEALSEQRRRRENRPPAAGGATGPRQPWAERNNREGALANDISRSRERSASMTRAVSDILGTIRDQRERMRDTQERLRIAMRDDRSGGASDRRRPRTTAATAEMTRSPSPSIRAPMPIAYERTPRDELIIAAIERRRPRTTAATAEMTRSPSPSIRAPMPSNANNAPREGGASRDDNERRAAIASRLAVMVSGNTAPSLPPPPAPPAGASATVGNSWDNVEALYNSSFIDGIIPYESLRAVDADTRRRDRAAFLMREWEENPTRRQLGGFHSRDGRPDPFDTSGLAWSEDGRTLFVAADNGIYEFSVNLFGRRVFPSTTMR</sequence>
<feature type="region of interest" description="Disordered" evidence="1">
    <location>
        <begin position="594"/>
        <end position="632"/>
    </location>
</feature>
<feature type="compositionally biased region" description="Low complexity" evidence="1">
    <location>
        <begin position="595"/>
        <end position="604"/>
    </location>
</feature>
<feature type="compositionally biased region" description="Basic and acidic residues" evidence="1">
    <location>
        <begin position="121"/>
        <end position="131"/>
    </location>
</feature>
<feature type="compositionally biased region" description="Basic and acidic residues" evidence="1">
    <location>
        <begin position="520"/>
        <end position="547"/>
    </location>
</feature>
<dbReference type="EMBL" id="JAUEPO010000004">
    <property type="protein sequence ID" value="KAK3323568.1"/>
    <property type="molecule type" value="Genomic_DNA"/>
</dbReference>
<dbReference type="InterPro" id="IPR019417">
    <property type="entry name" value="DUF2415"/>
</dbReference>
<protein>
    <recommendedName>
        <fullName evidence="2">DUF2415 domain-containing protein</fullName>
    </recommendedName>
</protein>
<feature type="region of interest" description="Disordered" evidence="1">
    <location>
        <begin position="460"/>
        <end position="508"/>
    </location>
</feature>
<feature type="compositionally biased region" description="Low complexity" evidence="1">
    <location>
        <begin position="552"/>
        <end position="561"/>
    </location>
</feature>
<dbReference type="SUPFAM" id="SSF50978">
    <property type="entry name" value="WD40 repeat-like"/>
    <property type="match status" value="1"/>
</dbReference>
<feature type="region of interest" description="Disordered" evidence="1">
    <location>
        <begin position="520"/>
        <end position="570"/>
    </location>
</feature>
<dbReference type="PANTHER" id="PTHR43991">
    <property type="entry name" value="WD REPEAT PROTEIN (AFU_ORTHOLOGUE AFUA_8G05640)-RELATED"/>
    <property type="match status" value="1"/>
</dbReference>
<gene>
    <name evidence="3" type="ORF">B0T19DRAFT_401884</name>
</gene>
<dbReference type="InterPro" id="IPR036322">
    <property type="entry name" value="WD40_repeat_dom_sf"/>
</dbReference>
<comment type="caution">
    <text evidence="3">The sequence shown here is derived from an EMBL/GenBank/DDBJ whole genome shotgun (WGS) entry which is preliminary data.</text>
</comment>
<evidence type="ECO:0000259" key="2">
    <source>
        <dbReference type="Pfam" id="PF10313"/>
    </source>
</evidence>
<evidence type="ECO:0000313" key="4">
    <source>
        <dbReference type="Proteomes" id="UP001286456"/>
    </source>
</evidence>
<dbReference type="Pfam" id="PF10313">
    <property type="entry name" value="DUF2415"/>
    <property type="match status" value="1"/>
</dbReference>
<dbReference type="InterPro" id="IPR001680">
    <property type="entry name" value="WD40_rpt"/>
</dbReference>
<name>A0AAE0M9K8_9PEZI</name>
<accession>A0AAE0M9K8</accession>
<feature type="domain" description="DUF2415" evidence="2">
    <location>
        <begin position="343"/>
        <end position="382"/>
    </location>
</feature>
<dbReference type="Gene3D" id="2.130.10.10">
    <property type="entry name" value="YVTN repeat-like/Quinoprotein amine dehydrogenase"/>
    <property type="match status" value="1"/>
</dbReference>
<reference evidence="3" key="2">
    <citation type="submission" date="2023-06" db="EMBL/GenBank/DDBJ databases">
        <authorList>
            <consortium name="Lawrence Berkeley National Laboratory"/>
            <person name="Haridas S."/>
            <person name="Hensen N."/>
            <person name="Bonometti L."/>
            <person name="Westerberg I."/>
            <person name="Brannstrom I.O."/>
            <person name="Guillou S."/>
            <person name="Cros-Aarteil S."/>
            <person name="Calhoun S."/>
            <person name="Kuo A."/>
            <person name="Mondo S."/>
            <person name="Pangilinan J."/>
            <person name="Riley R."/>
            <person name="Labutti K."/>
            <person name="Andreopoulos B."/>
            <person name="Lipzen A."/>
            <person name="Chen C."/>
            <person name="Yanf M."/>
            <person name="Daum C."/>
            <person name="Ng V."/>
            <person name="Clum A."/>
            <person name="Steindorff A."/>
            <person name="Ohm R."/>
            <person name="Martin F."/>
            <person name="Silar P."/>
            <person name="Natvig D."/>
            <person name="Lalanne C."/>
            <person name="Gautier V."/>
            <person name="Ament-Velasquez S.L."/>
            <person name="Kruys A."/>
            <person name="Hutchinson M.I."/>
            <person name="Powell A.J."/>
            <person name="Barry K."/>
            <person name="Miller A.N."/>
            <person name="Grigoriev I.V."/>
            <person name="Debuchy R."/>
            <person name="Gladieux P."/>
            <person name="Thoren M.H."/>
            <person name="Johannesson H."/>
        </authorList>
    </citation>
    <scope>NUCLEOTIDE SEQUENCE</scope>
    <source>
        <strain evidence="3">SMH4131-1</strain>
    </source>
</reference>
<organism evidence="3 4">
    <name type="scientific">Cercophora scortea</name>
    <dbReference type="NCBI Taxonomy" id="314031"/>
    <lineage>
        <taxon>Eukaryota</taxon>
        <taxon>Fungi</taxon>
        <taxon>Dikarya</taxon>
        <taxon>Ascomycota</taxon>
        <taxon>Pezizomycotina</taxon>
        <taxon>Sordariomycetes</taxon>
        <taxon>Sordariomycetidae</taxon>
        <taxon>Sordariales</taxon>
        <taxon>Lasiosphaeriaceae</taxon>
        <taxon>Cercophora</taxon>
    </lineage>
</organism>
<dbReference type="SMART" id="SM00320">
    <property type="entry name" value="WD40"/>
    <property type="match status" value="3"/>
</dbReference>
<dbReference type="Proteomes" id="UP001286456">
    <property type="component" value="Unassembled WGS sequence"/>
</dbReference>
<reference evidence="3" key="1">
    <citation type="journal article" date="2023" name="Mol. Phylogenet. Evol.">
        <title>Genome-scale phylogeny and comparative genomics of the fungal order Sordariales.</title>
        <authorList>
            <person name="Hensen N."/>
            <person name="Bonometti L."/>
            <person name="Westerberg I."/>
            <person name="Brannstrom I.O."/>
            <person name="Guillou S."/>
            <person name="Cros-Aarteil S."/>
            <person name="Calhoun S."/>
            <person name="Haridas S."/>
            <person name="Kuo A."/>
            <person name="Mondo S."/>
            <person name="Pangilinan J."/>
            <person name="Riley R."/>
            <person name="LaButti K."/>
            <person name="Andreopoulos B."/>
            <person name="Lipzen A."/>
            <person name="Chen C."/>
            <person name="Yan M."/>
            <person name="Daum C."/>
            <person name="Ng V."/>
            <person name="Clum A."/>
            <person name="Steindorff A."/>
            <person name="Ohm R.A."/>
            <person name="Martin F."/>
            <person name="Silar P."/>
            <person name="Natvig D.O."/>
            <person name="Lalanne C."/>
            <person name="Gautier V."/>
            <person name="Ament-Velasquez S.L."/>
            <person name="Kruys A."/>
            <person name="Hutchinson M.I."/>
            <person name="Powell A.J."/>
            <person name="Barry K."/>
            <person name="Miller A.N."/>
            <person name="Grigoriev I.V."/>
            <person name="Debuchy R."/>
            <person name="Gladieux P."/>
            <person name="Hiltunen Thoren M."/>
            <person name="Johannesson H."/>
        </authorList>
    </citation>
    <scope>NUCLEOTIDE SEQUENCE</scope>
    <source>
        <strain evidence="3">SMH4131-1</strain>
    </source>
</reference>
<evidence type="ECO:0000256" key="1">
    <source>
        <dbReference type="SAM" id="MobiDB-lite"/>
    </source>
</evidence>
<dbReference type="PANTHER" id="PTHR43991:SF9">
    <property type="entry name" value="DUF2415 DOMAIN-CONTAINING PROTEIN"/>
    <property type="match status" value="1"/>
</dbReference>
<dbReference type="InterPro" id="IPR015943">
    <property type="entry name" value="WD40/YVTN_repeat-like_dom_sf"/>
</dbReference>
<dbReference type="AlphaFoldDB" id="A0AAE0M9K8"/>